<evidence type="ECO:0000256" key="1">
    <source>
        <dbReference type="PROSITE-ProRule" id="PRU00169"/>
    </source>
</evidence>
<name>A0A3S0VMM5_9GAMM</name>
<sequence>MGVTERDIDILYVEDDEVDIKNMQREFKKVNDLLQIVVARSGGQALDMLYGRNEESKIHPKIILLDINMPKMSGIEFLQTLRSNPDFTDIDVFILTGSFGTEDKLAMEGMNVRGHIIKPLQYGDALNVFWTLQT</sequence>
<comment type="caution">
    <text evidence="3">The sequence shown here is derived from an EMBL/GenBank/DDBJ whole genome shotgun (WGS) entry which is preliminary data.</text>
</comment>
<dbReference type="AlphaFoldDB" id="A0A3S0VMM5"/>
<organism evidence="3 4">
    <name type="scientific">Legionella septentrionalis</name>
    <dbReference type="NCBI Taxonomy" id="2498109"/>
    <lineage>
        <taxon>Bacteria</taxon>
        <taxon>Pseudomonadati</taxon>
        <taxon>Pseudomonadota</taxon>
        <taxon>Gammaproteobacteria</taxon>
        <taxon>Legionellales</taxon>
        <taxon>Legionellaceae</taxon>
        <taxon>Legionella</taxon>
    </lineage>
</organism>
<dbReference type="Proteomes" id="UP000288012">
    <property type="component" value="Unassembled WGS sequence"/>
</dbReference>
<dbReference type="Pfam" id="PF00072">
    <property type="entry name" value="Response_reg"/>
    <property type="match status" value="1"/>
</dbReference>
<feature type="domain" description="Response regulatory" evidence="2">
    <location>
        <begin position="9"/>
        <end position="133"/>
    </location>
</feature>
<keyword evidence="1" id="KW-0597">Phosphoprotein</keyword>
<accession>A0A3S0VMM5</accession>
<keyword evidence="4" id="KW-1185">Reference proteome</keyword>
<feature type="modified residue" description="4-aspartylphosphate" evidence="1">
    <location>
        <position position="66"/>
    </location>
</feature>
<dbReference type="SMART" id="SM00448">
    <property type="entry name" value="REC"/>
    <property type="match status" value="1"/>
</dbReference>
<proteinExistence type="predicted"/>
<dbReference type="InterPro" id="IPR011006">
    <property type="entry name" value="CheY-like_superfamily"/>
</dbReference>
<dbReference type="InterPro" id="IPR052893">
    <property type="entry name" value="TCS_response_regulator"/>
</dbReference>
<protein>
    <submittedName>
        <fullName evidence="3">Response regulator</fullName>
    </submittedName>
</protein>
<evidence type="ECO:0000313" key="4">
    <source>
        <dbReference type="Proteomes" id="UP000288012"/>
    </source>
</evidence>
<evidence type="ECO:0000313" key="3">
    <source>
        <dbReference type="EMBL" id="RUQ84525.1"/>
    </source>
</evidence>
<dbReference type="PANTHER" id="PTHR44520:SF2">
    <property type="entry name" value="RESPONSE REGULATOR RCP1"/>
    <property type="match status" value="1"/>
</dbReference>
<dbReference type="SUPFAM" id="SSF52172">
    <property type="entry name" value="CheY-like"/>
    <property type="match status" value="1"/>
</dbReference>
<dbReference type="Gene3D" id="3.40.50.2300">
    <property type="match status" value="1"/>
</dbReference>
<dbReference type="RefSeq" id="WP_126954139.1">
    <property type="nucleotide sequence ID" value="NZ_RZGR01000025.1"/>
</dbReference>
<evidence type="ECO:0000259" key="2">
    <source>
        <dbReference type="PROSITE" id="PS50110"/>
    </source>
</evidence>
<dbReference type="GO" id="GO:0000160">
    <property type="term" value="P:phosphorelay signal transduction system"/>
    <property type="evidence" value="ECO:0007669"/>
    <property type="project" value="InterPro"/>
</dbReference>
<dbReference type="InterPro" id="IPR001789">
    <property type="entry name" value="Sig_transdc_resp-reg_receiver"/>
</dbReference>
<dbReference type="OrthoDB" id="9793549at2"/>
<dbReference type="PANTHER" id="PTHR44520">
    <property type="entry name" value="RESPONSE REGULATOR RCP1-RELATED"/>
    <property type="match status" value="1"/>
</dbReference>
<reference evidence="3 4" key="1">
    <citation type="submission" date="2018-12" db="EMBL/GenBank/DDBJ databases">
        <title>Legionella sp,whole genome shotgun sequence.</title>
        <authorList>
            <person name="Wu H."/>
        </authorList>
    </citation>
    <scope>NUCLEOTIDE SEQUENCE [LARGE SCALE GENOMIC DNA]</scope>
    <source>
        <strain evidence="4">km714</strain>
    </source>
</reference>
<dbReference type="EMBL" id="RZGR01000025">
    <property type="protein sequence ID" value="RUQ84525.1"/>
    <property type="molecule type" value="Genomic_DNA"/>
</dbReference>
<gene>
    <name evidence="3" type="ORF">EKM59_08395</name>
</gene>
<dbReference type="PROSITE" id="PS50110">
    <property type="entry name" value="RESPONSE_REGULATORY"/>
    <property type="match status" value="1"/>
</dbReference>